<dbReference type="PANTHER" id="PTHR33359:SF1">
    <property type="entry name" value="MOLYBDOPTERIN SYNTHASE SULFUR CARRIER SUBUNIT"/>
    <property type="match status" value="1"/>
</dbReference>
<dbReference type="InterPro" id="IPR044672">
    <property type="entry name" value="MOCS2A"/>
</dbReference>
<evidence type="ECO:0000313" key="5">
    <source>
        <dbReference type="EMBL" id="CAB4849419.1"/>
    </source>
</evidence>
<dbReference type="EMBL" id="CAFBPK010000015">
    <property type="protein sequence ID" value="CAB5021739.1"/>
    <property type="molecule type" value="Genomic_DNA"/>
</dbReference>
<organism evidence="3">
    <name type="scientific">freshwater metagenome</name>
    <dbReference type="NCBI Taxonomy" id="449393"/>
    <lineage>
        <taxon>unclassified sequences</taxon>
        <taxon>metagenomes</taxon>
        <taxon>ecological metagenomes</taxon>
    </lineage>
</organism>
<evidence type="ECO:0000313" key="4">
    <source>
        <dbReference type="EMBL" id="CAB4708573.1"/>
    </source>
</evidence>
<keyword evidence="1" id="KW-0547">Nucleotide-binding</keyword>
<evidence type="ECO:0000256" key="1">
    <source>
        <dbReference type="ARBA" id="ARBA00022741"/>
    </source>
</evidence>
<reference evidence="3" key="1">
    <citation type="submission" date="2020-05" db="EMBL/GenBank/DDBJ databases">
        <authorList>
            <person name="Chiriac C."/>
            <person name="Salcher M."/>
            <person name="Ghai R."/>
            <person name="Kavagutti S V."/>
        </authorList>
    </citation>
    <scope>NUCLEOTIDE SEQUENCE</scope>
</reference>
<dbReference type="EMBL" id="CAESAI010000085">
    <property type="protein sequence ID" value="CAB4345609.1"/>
    <property type="molecule type" value="Genomic_DNA"/>
</dbReference>
<evidence type="ECO:0000313" key="2">
    <source>
        <dbReference type="EMBL" id="CAB4345264.1"/>
    </source>
</evidence>
<dbReference type="GO" id="GO:0000166">
    <property type="term" value="F:nucleotide binding"/>
    <property type="evidence" value="ECO:0007669"/>
    <property type="project" value="UniProtKB-KW"/>
</dbReference>
<dbReference type="InterPro" id="IPR003749">
    <property type="entry name" value="ThiS/MoaD-like"/>
</dbReference>
<dbReference type="InterPro" id="IPR012675">
    <property type="entry name" value="Beta-grasp_dom_sf"/>
</dbReference>
<evidence type="ECO:0000313" key="3">
    <source>
        <dbReference type="EMBL" id="CAB4345609.1"/>
    </source>
</evidence>
<dbReference type="Gene3D" id="3.10.20.30">
    <property type="match status" value="1"/>
</dbReference>
<dbReference type="PANTHER" id="PTHR33359">
    <property type="entry name" value="MOLYBDOPTERIN SYNTHASE SULFUR CARRIER SUBUNIT"/>
    <property type="match status" value="1"/>
</dbReference>
<dbReference type="GO" id="GO:0006777">
    <property type="term" value="P:Mo-molybdopterin cofactor biosynthetic process"/>
    <property type="evidence" value="ECO:0007669"/>
    <property type="project" value="InterPro"/>
</dbReference>
<gene>
    <name evidence="4" type="ORF">UFOPK2648_00749</name>
    <name evidence="5" type="ORF">UFOPK3278_01028</name>
    <name evidence="3" type="ORF">UFOPK3406_01541</name>
    <name evidence="2" type="ORF">UFOPK3925_01534</name>
    <name evidence="6" type="ORF">UFOPK4097_00978</name>
    <name evidence="7" type="ORF">UFOPK4301_00584</name>
</gene>
<evidence type="ECO:0000313" key="7">
    <source>
        <dbReference type="EMBL" id="CAB5047857.1"/>
    </source>
</evidence>
<dbReference type="EMBL" id="CAFBQG010000054">
    <property type="protein sequence ID" value="CAB5047857.1"/>
    <property type="molecule type" value="Genomic_DNA"/>
</dbReference>
<dbReference type="AlphaFoldDB" id="A0A6J5ZWL3"/>
<dbReference type="EMBL" id="CAESAD010000018">
    <property type="protein sequence ID" value="CAB4345264.1"/>
    <property type="molecule type" value="Genomic_DNA"/>
</dbReference>
<dbReference type="Pfam" id="PF02597">
    <property type="entry name" value="ThiS"/>
    <property type="match status" value="1"/>
</dbReference>
<accession>A0A6J5ZWL3</accession>
<dbReference type="EMBL" id="CAEZYC010000035">
    <property type="protein sequence ID" value="CAB4708573.1"/>
    <property type="molecule type" value="Genomic_DNA"/>
</dbReference>
<dbReference type="SUPFAM" id="SSF54285">
    <property type="entry name" value="MoaD/ThiS"/>
    <property type="match status" value="1"/>
</dbReference>
<name>A0A6J5ZWL3_9ZZZZ</name>
<protein>
    <submittedName>
        <fullName evidence="3">Unannotated protein</fullName>
    </submittedName>
</protein>
<evidence type="ECO:0000313" key="6">
    <source>
        <dbReference type="EMBL" id="CAB5021739.1"/>
    </source>
</evidence>
<dbReference type="InterPro" id="IPR016155">
    <property type="entry name" value="Mopterin_synth/thiamin_S_b"/>
</dbReference>
<dbReference type="GO" id="GO:1990133">
    <property type="term" value="C:molybdopterin adenylyltransferase complex"/>
    <property type="evidence" value="ECO:0007669"/>
    <property type="project" value="TreeGrafter"/>
</dbReference>
<proteinExistence type="predicted"/>
<sequence>MAVTVRFYAAARKAAGISEIQLEPASAMQLLDRAVEAHPNLAQVLPQCSFLLNEVALHDLSTQVLDGATLDVLPPFAGG</sequence>
<dbReference type="EMBL" id="CAFBIX010000045">
    <property type="protein sequence ID" value="CAB4849419.1"/>
    <property type="molecule type" value="Genomic_DNA"/>
</dbReference>